<dbReference type="Proteomes" id="UP000019805">
    <property type="component" value="Chromosome"/>
</dbReference>
<sequence length="65" mass="6695">MAGEIGGGHGRNADRGWNGEVRIIVQWGGGVRGRGVSVSDGSGTGTLCLLPRRQLRNAPGRPQSG</sequence>
<accession>W8X278</accession>
<reference evidence="1 2" key="1">
    <citation type="journal article" date="2014" name="BMC Microbiol.">
        <title>The oxygen-independent metabolism of cyclic monoterpenes in Castellaniella defragrans 65Phen.</title>
        <authorList>
            <person name="Petasch J."/>
            <person name="Disch E.M."/>
            <person name="Markert S."/>
            <person name="Becher D."/>
            <person name="Schweder T."/>
            <person name="Huttel B."/>
            <person name="Reinhardt R."/>
            <person name="Harder J."/>
        </authorList>
    </citation>
    <scope>NUCLEOTIDE SEQUENCE [LARGE SCALE GENOMIC DNA]</scope>
    <source>
        <strain evidence="1">65Phen</strain>
    </source>
</reference>
<evidence type="ECO:0000313" key="2">
    <source>
        <dbReference type="Proteomes" id="UP000019805"/>
    </source>
</evidence>
<gene>
    <name evidence="1" type="ORF">BN940_04711</name>
</gene>
<protein>
    <submittedName>
        <fullName evidence="1">Uncharacterized protein</fullName>
    </submittedName>
</protein>
<keyword evidence="2" id="KW-1185">Reference proteome</keyword>
<evidence type="ECO:0000313" key="1">
    <source>
        <dbReference type="EMBL" id="CDM23412.1"/>
    </source>
</evidence>
<organism evidence="1 2">
    <name type="scientific">Castellaniella defragrans (strain DSM 12143 / CCUG 39792 / 65Phen)</name>
    <name type="common">Alcaligenes defragrans</name>
    <dbReference type="NCBI Taxonomy" id="1437824"/>
    <lineage>
        <taxon>Bacteria</taxon>
        <taxon>Pseudomonadati</taxon>
        <taxon>Pseudomonadota</taxon>
        <taxon>Betaproteobacteria</taxon>
        <taxon>Burkholderiales</taxon>
        <taxon>Alcaligenaceae</taxon>
        <taxon>Castellaniella</taxon>
    </lineage>
</organism>
<dbReference type="KEGG" id="cdn:BN940_04711"/>
<dbReference type="STRING" id="1437824.BN940_04711"/>
<dbReference type="EMBL" id="HG916765">
    <property type="protein sequence ID" value="CDM23412.1"/>
    <property type="molecule type" value="Genomic_DNA"/>
</dbReference>
<dbReference type="HOGENOM" id="CLU_2841727_0_0_4"/>
<proteinExistence type="predicted"/>
<name>W8X278_CASD6</name>
<dbReference type="AlphaFoldDB" id="W8X278"/>